<dbReference type="AlphaFoldDB" id="A0A5P2G0A2"/>
<evidence type="ECO:0000313" key="1">
    <source>
        <dbReference type="EMBL" id="QES87230.1"/>
    </source>
</evidence>
<keyword evidence="2" id="KW-1185">Reference proteome</keyword>
<organism evidence="1 2">
    <name type="scientific">Rhizosphaericola mali</name>
    <dbReference type="NCBI Taxonomy" id="2545455"/>
    <lineage>
        <taxon>Bacteria</taxon>
        <taxon>Pseudomonadati</taxon>
        <taxon>Bacteroidota</taxon>
        <taxon>Chitinophagia</taxon>
        <taxon>Chitinophagales</taxon>
        <taxon>Chitinophagaceae</taxon>
        <taxon>Rhizosphaericola</taxon>
    </lineage>
</organism>
<dbReference type="RefSeq" id="WP_131328108.1">
    <property type="nucleotide sequence ID" value="NZ_CP044016.1"/>
</dbReference>
<reference evidence="1 2" key="1">
    <citation type="submission" date="2019-09" db="EMBL/GenBank/DDBJ databases">
        <title>Complete genome sequence of Arachidicoccus sp. B3-10 isolated from apple orchard soil.</title>
        <authorList>
            <person name="Kim H.S."/>
            <person name="Han K.-I."/>
            <person name="Suh M.K."/>
            <person name="Lee K.C."/>
            <person name="Eom M.K."/>
            <person name="Kim J.-S."/>
            <person name="Kang S.W."/>
            <person name="Sin Y."/>
            <person name="Lee J.-S."/>
        </authorList>
    </citation>
    <scope>NUCLEOTIDE SEQUENCE [LARGE SCALE GENOMIC DNA]</scope>
    <source>
        <strain evidence="1 2">B3-10</strain>
    </source>
</reference>
<protein>
    <recommendedName>
        <fullName evidence="3">Quercetin 2,3-dioxygenase C-terminal cupin domain-containing protein</fullName>
    </recommendedName>
</protein>
<evidence type="ECO:0008006" key="3">
    <source>
        <dbReference type="Google" id="ProtNLM"/>
    </source>
</evidence>
<accession>A0A5P2G0A2</accession>
<dbReference type="KEGG" id="arac:E0W69_000645"/>
<name>A0A5P2G0A2_9BACT</name>
<sequence length="214" mass="24747">MNNTVHEIPGRIVLSNFRKLNEFSKGQYYSLPQIGENNPSGDLHDIWDVYLDADGQLSIENDLFKSIILIPIYNSVVFYNRNEKIHCYPGEVYIFENKMNIKSHLHNDTNEVCTFLIAYFNETQEAKTIALEINELKNKLIPLSPNLSIGCFDCKAKQIQKDLFSSKNLYYVIEGSFEIDDRLLGPRDSLILWEKEDVEIESLSNNSILLSWSE</sequence>
<dbReference type="EMBL" id="CP044016">
    <property type="protein sequence ID" value="QES87230.1"/>
    <property type="molecule type" value="Genomic_DNA"/>
</dbReference>
<proteinExistence type="predicted"/>
<dbReference type="OrthoDB" id="321327at2"/>
<gene>
    <name evidence="1" type="ORF">E0W69_000645</name>
</gene>
<dbReference type="Proteomes" id="UP000292424">
    <property type="component" value="Chromosome"/>
</dbReference>
<evidence type="ECO:0000313" key="2">
    <source>
        <dbReference type="Proteomes" id="UP000292424"/>
    </source>
</evidence>